<feature type="active site" description="Glycyl thioester intermediate" evidence="3">
    <location>
        <position position="92"/>
    </location>
</feature>
<dbReference type="SUPFAM" id="SSF54495">
    <property type="entry name" value="UBC-like"/>
    <property type="match status" value="1"/>
</dbReference>
<dbReference type="InterPro" id="IPR023313">
    <property type="entry name" value="UBQ-conjugating_AS"/>
</dbReference>
<evidence type="ECO:0000259" key="4">
    <source>
        <dbReference type="PROSITE" id="PS50127"/>
    </source>
</evidence>
<evidence type="ECO:0000256" key="3">
    <source>
        <dbReference type="PROSITE-ProRule" id="PRU10133"/>
    </source>
</evidence>
<dbReference type="OrthoDB" id="9978460at2759"/>
<dbReference type="SMART" id="SM00212">
    <property type="entry name" value="UBCc"/>
    <property type="match status" value="1"/>
</dbReference>
<dbReference type="CDD" id="cd23794">
    <property type="entry name" value="UBCc_UBE2F_UBE2M"/>
    <property type="match status" value="1"/>
</dbReference>
<dbReference type="Pfam" id="PF00179">
    <property type="entry name" value="UQ_con"/>
    <property type="match status" value="1"/>
</dbReference>
<dbReference type="EMBL" id="UZAE01002422">
    <property type="protein sequence ID" value="VDN99726.1"/>
    <property type="molecule type" value="Genomic_DNA"/>
</dbReference>
<dbReference type="InterPro" id="IPR016135">
    <property type="entry name" value="UBQ-conjugating_enzyme/RWD"/>
</dbReference>
<name>A0A0R3T9Y0_RODNA</name>
<dbReference type="AlphaFoldDB" id="A0A0R3T9Y0"/>
<evidence type="ECO:0000313" key="6">
    <source>
        <dbReference type="Proteomes" id="UP000278807"/>
    </source>
</evidence>
<dbReference type="GO" id="GO:0016740">
    <property type="term" value="F:transferase activity"/>
    <property type="evidence" value="ECO:0007669"/>
    <property type="project" value="UniProtKB-KW"/>
</dbReference>
<evidence type="ECO:0000256" key="1">
    <source>
        <dbReference type="ARBA" id="ARBA00022679"/>
    </source>
</evidence>
<keyword evidence="6" id="KW-1185">Reference proteome</keyword>
<evidence type="ECO:0000256" key="2">
    <source>
        <dbReference type="ARBA" id="ARBA00022786"/>
    </source>
</evidence>
<proteinExistence type="predicted"/>
<keyword evidence="2" id="KW-0833">Ubl conjugation pathway</keyword>
<dbReference type="WBParaSite" id="HNAJ_0000386901-mRNA-1">
    <property type="protein sequence ID" value="HNAJ_0000386901-mRNA-1"/>
    <property type="gene ID" value="HNAJ_0000386901"/>
</dbReference>
<organism evidence="7">
    <name type="scientific">Rodentolepis nana</name>
    <name type="common">Dwarf tapeworm</name>
    <name type="synonym">Hymenolepis nana</name>
    <dbReference type="NCBI Taxonomy" id="102285"/>
    <lineage>
        <taxon>Eukaryota</taxon>
        <taxon>Metazoa</taxon>
        <taxon>Spiralia</taxon>
        <taxon>Lophotrochozoa</taxon>
        <taxon>Platyhelminthes</taxon>
        <taxon>Cestoda</taxon>
        <taxon>Eucestoda</taxon>
        <taxon>Cyclophyllidea</taxon>
        <taxon>Hymenolepididae</taxon>
        <taxon>Rodentolepis</taxon>
    </lineage>
</organism>
<keyword evidence="1" id="KW-0808">Transferase</keyword>
<dbReference type="InterPro" id="IPR000608">
    <property type="entry name" value="UBC"/>
</dbReference>
<evidence type="ECO:0000313" key="7">
    <source>
        <dbReference type="WBParaSite" id="HNAJ_0000386901-mRNA-1"/>
    </source>
</evidence>
<reference evidence="7" key="1">
    <citation type="submission" date="2017-02" db="UniProtKB">
        <authorList>
            <consortium name="WormBaseParasite"/>
        </authorList>
    </citation>
    <scope>IDENTIFICATION</scope>
</reference>
<sequence length="714" mass="80582">MAVALTSQRSFFKDVQHLYRTIDSSTDGQATIETINDMSVRISLCPKTGCNAHATFYMTITCSSSYPLKPPEVTFDTPIFHPNISVYTGSVCLSILTEWRTCYGLLDLVKAILYVIDHPQFFKGGVEKEVVVTKSALLLAGLPVDGKSYTPNTTWCDWARENDCLPTADDVKEGYIWTPPKEEIHEGPDILEDKESGEKEANDVALSEVWSEASSDTIPSFAKFRNPIADDDVSYGRSDNASQYFPPYFPFELGMHRIELWQPTPTGSPEQKSMFYYCEVLCDRRHFEEIGLKYLDNFKGSLPFDLQVDPEIRQRSRIFEWKPYCEVADSCESICSNSQSEYHLTGLFQEPTTPRSLTADFCPWSKADGVGADYLFDRLFSIEQRIEENFAPFSENYSEGNISSGNALVELINTENVYEGVCEVANCVKESNDDECEITSVSTGYDNEDQGEGDLFFLLFECGPSMKQCNYCNGLTQLIFDFVNQDVYANWKCVFLQTRWPIRFAPQQSVELTTVHIHVPPWRASAGRLLHDVCNYCTRNPHLENLVLLDPMSLSPLSPLLNLMKRSASKSGQMTGVLWMSPLQALSPFYQVPISTSNCPSTSTLRYLTVSAFATNWVSWLSRVEVYSSLGFSRPLPKYVADSVAAHFLQPFSLGNVGTPILDLYPLWLLRSILKWSLQLPTLLSCLLQSCRTSGNPSTIRIHTFFPFTDVDEI</sequence>
<gene>
    <name evidence="5" type="ORF">HNAJ_LOCUS3867</name>
</gene>
<protein>
    <submittedName>
        <fullName evidence="7">UBC core domain-containing protein</fullName>
    </submittedName>
</protein>
<dbReference type="PROSITE" id="PS00183">
    <property type="entry name" value="UBC_1"/>
    <property type="match status" value="1"/>
</dbReference>
<feature type="domain" description="UBC core" evidence="4">
    <location>
        <begin position="6"/>
        <end position="164"/>
    </location>
</feature>
<accession>A0A0R3T9Y0</accession>
<reference evidence="5 6" key="2">
    <citation type="submission" date="2018-11" db="EMBL/GenBank/DDBJ databases">
        <authorList>
            <consortium name="Pathogen Informatics"/>
        </authorList>
    </citation>
    <scope>NUCLEOTIDE SEQUENCE [LARGE SCALE GENOMIC DNA]</scope>
</reference>
<evidence type="ECO:0000313" key="5">
    <source>
        <dbReference type="EMBL" id="VDN99726.1"/>
    </source>
</evidence>
<dbReference type="Gene3D" id="3.10.110.10">
    <property type="entry name" value="Ubiquitin Conjugating Enzyme"/>
    <property type="match status" value="1"/>
</dbReference>
<dbReference type="STRING" id="102285.A0A0R3T9Y0"/>
<dbReference type="Proteomes" id="UP000278807">
    <property type="component" value="Unassembled WGS sequence"/>
</dbReference>
<dbReference type="PROSITE" id="PS50127">
    <property type="entry name" value="UBC_2"/>
    <property type="match status" value="1"/>
</dbReference>
<dbReference type="PANTHER" id="PTHR24068">
    <property type="entry name" value="UBIQUITIN-CONJUGATING ENZYME E2"/>
    <property type="match status" value="1"/>
</dbReference>